<dbReference type="OrthoDB" id="3612087at2"/>
<evidence type="ECO:0000256" key="1">
    <source>
        <dbReference type="SAM" id="MobiDB-lite"/>
    </source>
</evidence>
<evidence type="ECO:0008006" key="5">
    <source>
        <dbReference type="Google" id="ProtNLM"/>
    </source>
</evidence>
<feature type="region of interest" description="Disordered" evidence="1">
    <location>
        <begin position="158"/>
        <end position="177"/>
    </location>
</feature>
<keyword evidence="4" id="KW-1185">Reference proteome</keyword>
<comment type="caution">
    <text evidence="3">The sequence shown here is derived from an EMBL/GenBank/DDBJ whole genome shotgun (WGS) entry which is preliminary data.</text>
</comment>
<feature type="transmembrane region" description="Helical" evidence="2">
    <location>
        <begin position="48"/>
        <end position="65"/>
    </location>
</feature>
<proteinExistence type="predicted"/>
<evidence type="ECO:0000313" key="3">
    <source>
        <dbReference type="EMBL" id="RKN57382.1"/>
    </source>
</evidence>
<keyword evidence="2" id="KW-1133">Transmembrane helix</keyword>
<dbReference type="EMBL" id="RBAN01000001">
    <property type="protein sequence ID" value="RKN57382.1"/>
    <property type="molecule type" value="Genomic_DNA"/>
</dbReference>
<sequence length="319" mass="34909">MTRRDQSPHGFEEQLLADLKAHVVRRAEPVPTARTVGRRVRLPRGWRLAGAFGLAVALAAGGLTVQTMGDRPASTASAAEIFRLAADAAREQPELVARPEQYVFTEFLATMREFPDSGPYRTSRVQMWQSAGGLAHAQARYRPENEPDGWGELRVLRPNDPADPEKELDALPSPAYHGDLPTDPDELLRYLREHPVDLHLPESADEQAVYGGETMPYTTARSMLDGYVPPRALAALFELLAREPGAVVVPGDVVDAAGRHGVAIRMPGVIGGSRDFVFDRDTHVYLGTRDSVVRNGRESPFSATALLRVAIVDRPGQLP</sequence>
<dbReference type="NCBIfam" id="NF038083">
    <property type="entry name" value="CU044_5270_fam"/>
    <property type="match status" value="1"/>
</dbReference>
<protein>
    <recommendedName>
        <fullName evidence="5">CU044_5270 family protein</fullName>
    </recommendedName>
</protein>
<dbReference type="Proteomes" id="UP000279968">
    <property type="component" value="Unassembled WGS sequence"/>
</dbReference>
<keyword evidence="2" id="KW-0472">Membrane</keyword>
<dbReference type="AlphaFoldDB" id="A0A3B0A9T8"/>
<reference evidence="3 4" key="1">
    <citation type="journal article" date="2015" name="Int. J. Syst. Evol. Microbiol.">
        <title>Micromonospora costi sp. nov., isolated from a leaf of Costus speciosus.</title>
        <authorList>
            <person name="Thawai C."/>
        </authorList>
    </citation>
    <scope>NUCLEOTIDE SEQUENCE [LARGE SCALE GENOMIC DNA]</scope>
    <source>
        <strain evidence="3 4">CS1-12</strain>
    </source>
</reference>
<evidence type="ECO:0000256" key="2">
    <source>
        <dbReference type="SAM" id="Phobius"/>
    </source>
</evidence>
<gene>
    <name evidence="3" type="ORF">D7193_01440</name>
</gene>
<accession>A0A3B0A9T8</accession>
<dbReference type="RefSeq" id="WP_120777573.1">
    <property type="nucleotide sequence ID" value="NZ_JBHLUP010000009.1"/>
</dbReference>
<organism evidence="3 4">
    <name type="scientific">Micromonospora costi</name>
    <dbReference type="NCBI Taxonomy" id="1530042"/>
    <lineage>
        <taxon>Bacteria</taxon>
        <taxon>Bacillati</taxon>
        <taxon>Actinomycetota</taxon>
        <taxon>Actinomycetes</taxon>
        <taxon>Micromonosporales</taxon>
        <taxon>Micromonosporaceae</taxon>
        <taxon>Micromonospora</taxon>
    </lineage>
</organism>
<name>A0A3B0A9T8_9ACTN</name>
<keyword evidence="2" id="KW-0812">Transmembrane</keyword>
<evidence type="ECO:0000313" key="4">
    <source>
        <dbReference type="Proteomes" id="UP000279968"/>
    </source>
</evidence>
<dbReference type="InterPro" id="IPR047789">
    <property type="entry name" value="CU044_5270-like"/>
</dbReference>